<comment type="subcellular location">
    <subcellularLocation>
        <location evidence="2">Membrane</location>
        <topology evidence="2">Single-pass membrane protein</topology>
    </subcellularLocation>
</comment>
<keyword evidence="6 16" id="KW-0812">Transmembrane</keyword>
<evidence type="ECO:0000256" key="8">
    <source>
        <dbReference type="ARBA" id="ARBA00022771"/>
    </source>
</evidence>
<comment type="caution">
    <text evidence="18">The sequence shown here is derived from an EMBL/GenBank/DDBJ whole genome shotgun (WGS) entry which is preliminary data.</text>
</comment>
<evidence type="ECO:0000256" key="3">
    <source>
        <dbReference type="ARBA" id="ARBA00004906"/>
    </source>
</evidence>
<dbReference type="Gene3D" id="3.30.40.10">
    <property type="entry name" value="Zinc/RING finger domain, C3HC4 (zinc finger)"/>
    <property type="match status" value="1"/>
</dbReference>
<evidence type="ECO:0000313" key="19">
    <source>
        <dbReference type="Proteomes" id="UP000188268"/>
    </source>
</evidence>
<evidence type="ECO:0000313" key="18">
    <source>
        <dbReference type="EMBL" id="OMO69833.1"/>
    </source>
</evidence>
<evidence type="ECO:0000259" key="17">
    <source>
        <dbReference type="PROSITE" id="PS50089"/>
    </source>
</evidence>
<keyword evidence="11 16" id="KW-1133">Transmembrane helix</keyword>
<evidence type="ECO:0000256" key="13">
    <source>
        <dbReference type="ARBA" id="ARBA00024209"/>
    </source>
</evidence>
<dbReference type="GO" id="GO:0016020">
    <property type="term" value="C:membrane"/>
    <property type="evidence" value="ECO:0007669"/>
    <property type="project" value="UniProtKB-SubCell"/>
</dbReference>
<dbReference type="STRING" id="210143.A0A1R3HHP2"/>
<dbReference type="OrthoDB" id="8062037at2759"/>
<dbReference type="EC" id="2.3.2.27" evidence="4"/>
<evidence type="ECO:0000256" key="10">
    <source>
        <dbReference type="ARBA" id="ARBA00022833"/>
    </source>
</evidence>
<dbReference type="SUPFAM" id="SSF57850">
    <property type="entry name" value="RING/U-box"/>
    <property type="match status" value="1"/>
</dbReference>
<dbReference type="PANTHER" id="PTHR46719:SF7">
    <property type="entry name" value="RING-H2 FINGER PROTEIN ATL71-RELATED"/>
    <property type="match status" value="1"/>
</dbReference>
<dbReference type="PANTHER" id="PTHR46719">
    <property type="entry name" value="TRANSCRIPTION FACTOR C2H2 FAMILY-RELATED"/>
    <property type="match status" value="1"/>
</dbReference>
<keyword evidence="19" id="KW-1185">Reference proteome</keyword>
<comment type="similarity">
    <text evidence="13">Belongs to the RING-type zinc finger family. ATL subfamily.</text>
</comment>
<evidence type="ECO:0000256" key="6">
    <source>
        <dbReference type="ARBA" id="ARBA00022692"/>
    </source>
</evidence>
<evidence type="ECO:0000256" key="4">
    <source>
        <dbReference type="ARBA" id="ARBA00012483"/>
    </source>
</evidence>
<keyword evidence="9" id="KW-0833">Ubl conjugation pathway</keyword>
<keyword evidence="7" id="KW-0479">Metal-binding</keyword>
<gene>
    <name evidence="18" type="ORF">CCACVL1_19243</name>
</gene>
<feature type="transmembrane region" description="Helical" evidence="16">
    <location>
        <begin position="20"/>
        <end position="42"/>
    </location>
</feature>
<evidence type="ECO:0000256" key="11">
    <source>
        <dbReference type="ARBA" id="ARBA00022989"/>
    </source>
</evidence>
<evidence type="ECO:0000256" key="12">
    <source>
        <dbReference type="ARBA" id="ARBA00023136"/>
    </source>
</evidence>
<dbReference type="AlphaFoldDB" id="A0A1R3HHP2"/>
<dbReference type="CDD" id="cd16461">
    <property type="entry name" value="RING-H2_EL5-like"/>
    <property type="match status" value="1"/>
</dbReference>
<keyword evidence="10" id="KW-0862">Zinc</keyword>
<organism evidence="18 19">
    <name type="scientific">Corchorus capsularis</name>
    <name type="common">Jute</name>
    <dbReference type="NCBI Taxonomy" id="210143"/>
    <lineage>
        <taxon>Eukaryota</taxon>
        <taxon>Viridiplantae</taxon>
        <taxon>Streptophyta</taxon>
        <taxon>Embryophyta</taxon>
        <taxon>Tracheophyta</taxon>
        <taxon>Spermatophyta</taxon>
        <taxon>Magnoliopsida</taxon>
        <taxon>eudicotyledons</taxon>
        <taxon>Gunneridae</taxon>
        <taxon>Pentapetalae</taxon>
        <taxon>rosids</taxon>
        <taxon>malvids</taxon>
        <taxon>Malvales</taxon>
        <taxon>Malvaceae</taxon>
        <taxon>Grewioideae</taxon>
        <taxon>Apeibeae</taxon>
        <taxon>Corchorus</taxon>
    </lineage>
</organism>
<dbReference type="InterPro" id="IPR013083">
    <property type="entry name" value="Znf_RING/FYVE/PHD"/>
</dbReference>
<dbReference type="InterPro" id="IPR001841">
    <property type="entry name" value="Znf_RING"/>
</dbReference>
<evidence type="ECO:0000256" key="2">
    <source>
        <dbReference type="ARBA" id="ARBA00004167"/>
    </source>
</evidence>
<accession>A0A1R3HHP2</accession>
<keyword evidence="12 16" id="KW-0472">Membrane</keyword>
<evidence type="ECO:0000256" key="7">
    <source>
        <dbReference type="ARBA" id="ARBA00022723"/>
    </source>
</evidence>
<protein>
    <recommendedName>
        <fullName evidence="4">RING-type E3 ubiquitin transferase</fullName>
        <ecNumber evidence="4">2.3.2.27</ecNumber>
    </recommendedName>
</protein>
<dbReference type="GO" id="GO:0061630">
    <property type="term" value="F:ubiquitin protein ligase activity"/>
    <property type="evidence" value="ECO:0007669"/>
    <property type="project" value="UniProtKB-EC"/>
</dbReference>
<dbReference type="Pfam" id="PF13639">
    <property type="entry name" value="zf-RING_2"/>
    <property type="match status" value="1"/>
</dbReference>
<dbReference type="Proteomes" id="UP000188268">
    <property type="component" value="Unassembled WGS sequence"/>
</dbReference>
<dbReference type="OMA" id="YFCTRTS"/>
<evidence type="ECO:0000256" key="15">
    <source>
        <dbReference type="SAM" id="MobiDB-lite"/>
    </source>
</evidence>
<dbReference type="EMBL" id="AWWV01011948">
    <property type="protein sequence ID" value="OMO69833.1"/>
    <property type="molecule type" value="Genomic_DNA"/>
</dbReference>
<feature type="domain" description="RING-type" evidence="17">
    <location>
        <begin position="101"/>
        <end position="143"/>
    </location>
</feature>
<reference evidence="18 19" key="1">
    <citation type="submission" date="2013-09" db="EMBL/GenBank/DDBJ databases">
        <title>Corchorus capsularis genome sequencing.</title>
        <authorList>
            <person name="Alam M."/>
            <person name="Haque M.S."/>
            <person name="Islam M.S."/>
            <person name="Emdad E.M."/>
            <person name="Islam M.M."/>
            <person name="Ahmed B."/>
            <person name="Halim A."/>
            <person name="Hossen Q.M.M."/>
            <person name="Hossain M.Z."/>
            <person name="Ahmed R."/>
            <person name="Khan M.M."/>
            <person name="Islam R."/>
            <person name="Rashid M.M."/>
            <person name="Khan S.A."/>
            <person name="Rahman M.S."/>
            <person name="Alam M."/>
        </authorList>
    </citation>
    <scope>NUCLEOTIDE SEQUENCE [LARGE SCALE GENOMIC DNA]</scope>
    <source>
        <strain evidence="19">cv. CVL-1</strain>
        <tissue evidence="18">Whole seedling</tissue>
    </source>
</reference>
<comment type="pathway">
    <text evidence="3">Protein modification; protein ubiquitination.</text>
</comment>
<dbReference type="Gramene" id="OMO69833">
    <property type="protein sequence ID" value="OMO69833"/>
    <property type="gene ID" value="CCACVL1_19243"/>
</dbReference>
<dbReference type="InterPro" id="IPR045899">
    <property type="entry name" value="ATL71-like"/>
</dbReference>
<evidence type="ECO:0000256" key="5">
    <source>
        <dbReference type="ARBA" id="ARBA00022679"/>
    </source>
</evidence>
<evidence type="ECO:0000256" key="14">
    <source>
        <dbReference type="PROSITE-ProRule" id="PRU00175"/>
    </source>
</evidence>
<name>A0A1R3HHP2_COCAP</name>
<dbReference type="GO" id="GO:0008270">
    <property type="term" value="F:zinc ion binding"/>
    <property type="evidence" value="ECO:0007669"/>
    <property type="project" value="UniProtKB-KW"/>
</dbReference>
<proteinExistence type="inferred from homology"/>
<dbReference type="FunFam" id="3.30.40.10:FF:000187">
    <property type="entry name" value="E3 ubiquitin-protein ligase ATL6"/>
    <property type="match status" value="1"/>
</dbReference>
<keyword evidence="5" id="KW-0808">Transferase</keyword>
<sequence length="166" mass="17819">MNNTLQESNNDSPQVGGIAYAIGFSIGIIALLFMITLTAYFCTNPRPGTTASTDHQDSTGGGGSAMERGLDEETLSSYPKLLYSQAKSPNKDSVTSSASSCSICLGDYIDTDMLRLLPDCSHVFHLRCVDSWLRQHPTCPICRNSPLPTPVATPLAEVTTLAMSRV</sequence>
<dbReference type="SMART" id="SM00184">
    <property type="entry name" value="RING"/>
    <property type="match status" value="1"/>
</dbReference>
<evidence type="ECO:0000256" key="9">
    <source>
        <dbReference type="ARBA" id="ARBA00022786"/>
    </source>
</evidence>
<comment type="catalytic activity">
    <reaction evidence="1">
        <text>S-ubiquitinyl-[E2 ubiquitin-conjugating enzyme]-L-cysteine + [acceptor protein]-L-lysine = [E2 ubiquitin-conjugating enzyme]-L-cysteine + N(6)-ubiquitinyl-[acceptor protein]-L-lysine.</text>
        <dbReference type="EC" id="2.3.2.27"/>
    </reaction>
</comment>
<evidence type="ECO:0000256" key="1">
    <source>
        <dbReference type="ARBA" id="ARBA00000900"/>
    </source>
</evidence>
<feature type="region of interest" description="Disordered" evidence="15">
    <location>
        <begin position="49"/>
        <end position="68"/>
    </location>
</feature>
<evidence type="ECO:0000256" key="16">
    <source>
        <dbReference type="SAM" id="Phobius"/>
    </source>
</evidence>
<dbReference type="PROSITE" id="PS50089">
    <property type="entry name" value="ZF_RING_2"/>
    <property type="match status" value="1"/>
</dbReference>
<keyword evidence="8 14" id="KW-0863">Zinc-finger</keyword>